<dbReference type="Pfam" id="PF00582">
    <property type="entry name" value="Usp"/>
    <property type="match status" value="1"/>
</dbReference>
<dbReference type="EMBL" id="LNQE01001920">
    <property type="protein sequence ID" value="KUG02416.1"/>
    <property type="molecule type" value="Genomic_DNA"/>
</dbReference>
<comment type="caution">
    <text evidence="3">The sequence shown here is derived from an EMBL/GenBank/DDBJ whole genome shotgun (WGS) entry which is preliminary data.</text>
</comment>
<dbReference type="CDD" id="cd00293">
    <property type="entry name" value="USP-like"/>
    <property type="match status" value="1"/>
</dbReference>
<proteinExistence type="inferred from homology"/>
<protein>
    <submittedName>
        <fullName evidence="3">Universal stress protein uspa</fullName>
    </submittedName>
</protein>
<dbReference type="InterPro" id="IPR006016">
    <property type="entry name" value="UspA"/>
</dbReference>
<dbReference type="PANTHER" id="PTHR46268">
    <property type="entry name" value="STRESS RESPONSE PROTEIN NHAX"/>
    <property type="match status" value="1"/>
</dbReference>
<name>A0A0W8E1A0_9ZZZZ</name>
<organism evidence="3">
    <name type="scientific">hydrocarbon metagenome</name>
    <dbReference type="NCBI Taxonomy" id="938273"/>
    <lineage>
        <taxon>unclassified sequences</taxon>
        <taxon>metagenomes</taxon>
        <taxon>ecological metagenomes</taxon>
    </lineage>
</organism>
<reference evidence="3" key="1">
    <citation type="journal article" date="2015" name="Proc. Natl. Acad. Sci. U.S.A.">
        <title>Networks of energetic and metabolic interactions define dynamics in microbial communities.</title>
        <authorList>
            <person name="Embree M."/>
            <person name="Liu J.K."/>
            <person name="Al-Bassam M.M."/>
            <person name="Zengler K."/>
        </authorList>
    </citation>
    <scope>NUCLEOTIDE SEQUENCE</scope>
</reference>
<sequence length="147" mass="15614">MFKHILVPVDGSAFSINAARRAVVIAQKHGSKITLLHVINHSQLFSMGPPQSLPVITDVMIDGFRSGAEKILADALDTISPTPVEVETELEWGTPSQVIIAKAQEGFCDLIVMGSRGLGTVSGLLLGSVSDRVAKLAPCPVMIIKDN</sequence>
<comment type="similarity">
    <text evidence="1">Belongs to the universal stress protein A family.</text>
</comment>
<dbReference type="SUPFAM" id="SSF52402">
    <property type="entry name" value="Adenine nucleotide alpha hydrolases-like"/>
    <property type="match status" value="1"/>
</dbReference>
<feature type="domain" description="UspA" evidence="2">
    <location>
        <begin position="1"/>
        <end position="145"/>
    </location>
</feature>
<accession>A0A0W8E1A0</accession>
<evidence type="ECO:0000313" key="3">
    <source>
        <dbReference type="EMBL" id="KUG02416.1"/>
    </source>
</evidence>
<gene>
    <name evidence="3" type="ORF">ASZ90_020238</name>
</gene>
<evidence type="ECO:0000256" key="1">
    <source>
        <dbReference type="ARBA" id="ARBA00008791"/>
    </source>
</evidence>
<dbReference type="PRINTS" id="PR01438">
    <property type="entry name" value="UNVRSLSTRESS"/>
</dbReference>
<evidence type="ECO:0000259" key="2">
    <source>
        <dbReference type="Pfam" id="PF00582"/>
    </source>
</evidence>
<dbReference type="Gene3D" id="3.40.50.620">
    <property type="entry name" value="HUPs"/>
    <property type="match status" value="1"/>
</dbReference>
<dbReference type="AlphaFoldDB" id="A0A0W8E1A0"/>
<dbReference type="InterPro" id="IPR014729">
    <property type="entry name" value="Rossmann-like_a/b/a_fold"/>
</dbReference>
<dbReference type="InterPro" id="IPR006015">
    <property type="entry name" value="Universal_stress_UspA"/>
</dbReference>
<dbReference type="PANTHER" id="PTHR46268:SF25">
    <property type="entry name" value="USPA DOMAIN PROTEIN"/>
    <property type="match status" value="1"/>
</dbReference>